<organism evidence="13 14">
    <name type="scientific">Pocillopora damicornis</name>
    <name type="common">Cauliflower coral</name>
    <name type="synonym">Millepora damicornis</name>
    <dbReference type="NCBI Taxonomy" id="46731"/>
    <lineage>
        <taxon>Eukaryota</taxon>
        <taxon>Metazoa</taxon>
        <taxon>Cnidaria</taxon>
        <taxon>Anthozoa</taxon>
        <taxon>Hexacorallia</taxon>
        <taxon>Scleractinia</taxon>
        <taxon>Astrocoeniina</taxon>
        <taxon>Pocilloporidae</taxon>
        <taxon>Pocillopora</taxon>
    </lineage>
</organism>
<dbReference type="CDD" id="cd00637">
    <property type="entry name" value="7tm_classA_rhodopsin-like"/>
    <property type="match status" value="1"/>
</dbReference>
<accession>A0A3M6ULR3</accession>
<evidence type="ECO:0000256" key="2">
    <source>
        <dbReference type="ARBA" id="ARBA00022475"/>
    </source>
</evidence>
<comment type="caution">
    <text evidence="13">The sequence shown here is derived from an EMBL/GenBank/DDBJ whole genome shotgun (WGS) entry which is preliminary data.</text>
</comment>
<keyword evidence="3 10" id="KW-0812">Transmembrane</keyword>
<proteinExistence type="inferred from homology"/>
<comment type="subcellular location">
    <subcellularLocation>
        <location evidence="1">Cell membrane</location>
        <topology evidence="1">Multi-pass membrane protein</topology>
    </subcellularLocation>
</comment>
<dbReference type="AlphaFoldDB" id="A0A3M6ULR3"/>
<evidence type="ECO:0000313" key="13">
    <source>
        <dbReference type="EMBL" id="RMX54572.1"/>
    </source>
</evidence>
<keyword evidence="7 10" id="KW-0675">Receptor</keyword>
<evidence type="ECO:0000256" key="9">
    <source>
        <dbReference type="ARBA" id="ARBA00023224"/>
    </source>
</evidence>
<reference evidence="13 14" key="1">
    <citation type="journal article" date="2018" name="Sci. Rep.">
        <title>Comparative analysis of the Pocillopora damicornis genome highlights role of immune system in coral evolution.</title>
        <authorList>
            <person name="Cunning R."/>
            <person name="Bay R.A."/>
            <person name="Gillette P."/>
            <person name="Baker A.C."/>
            <person name="Traylor-Knowles N."/>
        </authorList>
    </citation>
    <scope>NUCLEOTIDE SEQUENCE [LARGE SCALE GENOMIC DNA]</scope>
    <source>
        <strain evidence="13">RSMAS</strain>
        <tissue evidence="13">Whole animal</tissue>
    </source>
</reference>
<dbReference type="Pfam" id="PF00001">
    <property type="entry name" value="7tm_1"/>
    <property type="match status" value="1"/>
</dbReference>
<protein>
    <recommendedName>
        <fullName evidence="12">G-protein coupled receptors family 1 profile domain-containing protein</fullName>
    </recommendedName>
</protein>
<dbReference type="PROSITE" id="PS50262">
    <property type="entry name" value="G_PROTEIN_RECEP_F1_2"/>
    <property type="match status" value="1"/>
</dbReference>
<keyword evidence="6 11" id="KW-0472">Membrane</keyword>
<feature type="transmembrane region" description="Helical" evidence="11">
    <location>
        <begin position="53"/>
        <end position="77"/>
    </location>
</feature>
<evidence type="ECO:0000256" key="7">
    <source>
        <dbReference type="ARBA" id="ARBA00023170"/>
    </source>
</evidence>
<evidence type="ECO:0000256" key="5">
    <source>
        <dbReference type="ARBA" id="ARBA00023040"/>
    </source>
</evidence>
<feature type="transmembrane region" description="Helical" evidence="11">
    <location>
        <begin position="176"/>
        <end position="201"/>
    </location>
</feature>
<evidence type="ECO:0000256" key="1">
    <source>
        <dbReference type="ARBA" id="ARBA00004651"/>
    </source>
</evidence>
<dbReference type="Gene3D" id="1.20.1070.10">
    <property type="entry name" value="Rhodopsin 7-helix transmembrane proteins"/>
    <property type="match status" value="1"/>
</dbReference>
<dbReference type="PANTHER" id="PTHR24246:SF27">
    <property type="entry name" value="ADENOSINE RECEPTOR, ISOFORM A"/>
    <property type="match status" value="1"/>
</dbReference>
<evidence type="ECO:0000256" key="3">
    <source>
        <dbReference type="ARBA" id="ARBA00022692"/>
    </source>
</evidence>
<evidence type="ECO:0000259" key="12">
    <source>
        <dbReference type="PROSITE" id="PS50262"/>
    </source>
</evidence>
<evidence type="ECO:0000256" key="4">
    <source>
        <dbReference type="ARBA" id="ARBA00022989"/>
    </source>
</evidence>
<dbReference type="GO" id="GO:0005886">
    <property type="term" value="C:plasma membrane"/>
    <property type="evidence" value="ECO:0007669"/>
    <property type="project" value="UniProtKB-SubCell"/>
</dbReference>
<dbReference type="InterPro" id="IPR017452">
    <property type="entry name" value="GPCR_Rhodpsn_7TM"/>
</dbReference>
<feature type="transmembrane region" description="Helical" evidence="11">
    <location>
        <begin position="133"/>
        <end position="156"/>
    </location>
</feature>
<feature type="transmembrane region" description="Helical" evidence="11">
    <location>
        <begin position="230"/>
        <end position="251"/>
    </location>
</feature>
<dbReference type="GO" id="GO:0004930">
    <property type="term" value="F:G protein-coupled receptor activity"/>
    <property type="evidence" value="ECO:0007669"/>
    <property type="project" value="UniProtKB-KW"/>
</dbReference>
<evidence type="ECO:0000256" key="11">
    <source>
        <dbReference type="SAM" id="Phobius"/>
    </source>
</evidence>
<keyword evidence="8" id="KW-0325">Glycoprotein</keyword>
<evidence type="ECO:0000256" key="6">
    <source>
        <dbReference type="ARBA" id="ARBA00023136"/>
    </source>
</evidence>
<dbReference type="EMBL" id="RCHS01001247">
    <property type="protein sequence ID" value="RMX54572.1"/>
    <property type="molecule type" value="Genomic_DNA"/>
</dbReference>
<dbReference type="STRING" id="46731.A0A3M6ULR3"/>
<keyword evidence="5 10" id="KW-0297">G-protein coupled receptor</keyword>
<gene>
    <name evidence="13" type="ORF">pdam_00004628</name>
</gene>
<feature type="transmembrane region" description="Helical" evidence="11">
    <location>
        <begin position="89"/>
        <end position="112"/>
    </location>
</feature>
<feature type="transmembrane region" description="Helical" evidence="11">
    <location>
        <begin position="20"/>
        <end position="41"/>
    </location>
</feature>
<evidence type="ECO:0000256" key="8">
    <source>
        <dbReference type="ARBA" id="ARBA00023180"/>
    </source>
</evidence>
<comment type="similarity">
    <text evidence="10">Belongs to the G-protein coupled receptor 1 family.</text>
</comment>
<dbReference type="PRINTS" id="PR00237">
    <property type="entry name" value="GPCRRHODOPSN"/>
</dbReference>
<keyword evidence="4 11" id="KW-1133">Transmembrane helix</keyword>
<feature type="domain" description="G-protein coupled receptors family 1 profile" evidence="12">
    <location>
        <begin position="32"/>
        <end position="277"/>
    </location>
</feature>
<evidence type="ECO:0000313" key="14">
    <source>
        <dbReference type="Proteomes" id="UP000275408"/>
    </source>
</evidence>
<sequence>MNETFQLHSCRDSKKISNILMIAIVMILSIVGNGIICLLLIRFKTLRTVPNILIANLAAVNILNALTNMPLFILWYICKVPFLKGRLISWILVTWYVFFVYLTVFNLTVLAMDRFGAIVHGLHYHVWKTKKKAKVAVLFVWLFAALYTYGMFTIGLDIDLGDAPVLLYRTTYLEIFGRHFIIPGILVPFFLMLTLGVAIWVKVRSHKKRLLTFFSVNIQIENDVKTAKTVGVTVLAFFCMNVIPMLLHNIVRSHGSWPHFLAFFLMKLNCMVNPIIYALKAPRFRRALVLLLKEPHGKSEPNMNSRILNNLSSTASNWTLKTEETDIEDTKL</sequence>
<dbReference type="SMART" id="SM01381">
    <property type="entry name" value="7TM_GPCR_Srsx"/>
    <property type="match status" value="1"/>
</dbReference>
<feature type="transmembrane region" description="Helical" evidence="11">
    <location>
        <begin position="257"/>
        <end position="279"/>
    </location>
</feature>
<dbReference type="OrthoDB" id="9046662at2759"/>
<name>A0A3M6ULR3_POCDA</name>
<dbReference type="Proteomes" id="UP000275408">
    <property type="component" value="Unassembled WGS sequence"/>
</dbReference>
<dbReference type="PROSITE" id="PS00237">
    <property type="entry name" value="G_PROTEIN_RECEP_F1_1"/>
    <property type="match status" value="1"/>
</dbReference>
<keyword evidence="14" id="KW-1185">Reference proteome</keyword>
<dbReference type="SUPFAM" id="SSF81321">
    <property type="entry name" value="Family A G protein-coupled receptor-like"/>
    <property type="match status" value="1"/>
</dbReference>
<dbReference type="PANTHER" id="PTHR24246">
    <property type="entry name" value="OLFACTORY RECEPTOR AND ADENOSINE RECEPTOR"/>
    <property type="match status" value="1"/>
</dbReference>
<dbReference type="InterPro" id="IPR000276">
    <property type="entry name" value="GPCR_Rhodpsn"/>
</dbReference>
<keyword evidence="9 10" id="KW-0807">Transducer</keyword>
<keyword evidence="2" id="KW-1003">Cell membrane</keyword>
<evidence type="ECO:0000256" key="10">
    <source>
        <dbReference type="RuleBase" id="RU000688"/>
    </source>
</evidence>